<evidence type="ECO:0000313" key="2">
    <source>
        <dbReference type="Proteomes" id="UP000241690"/>
    </source>
</evidence>
<dbReference type="AlphaFoldDB" id="A0A2T4AJT6"/>
<evidence type="ECO:0000313" key="1">
    <source>
        <dbReference type="EMBL" id="PTB57331.1"/>
    </source>
</evidence>
<name>A0A2T4AJT6_TRIHA</name>
<sequence length="163" mass="18256">MPFGDVRQWASFAATGSRSPAAPDFQLWHTNTNYDYSTTSIFQRRSFARKRINGALYTDRKSVTVCHHTRRPPQRLAGGSINLGVVWLAHRPNAVRLGGAGGFFAFTCPIRCVLVLLLSHGRGFVRLEGVRDMGGGCGLDFVAEREHGKCNERWWLDRYEGGQ</sequence>
<proteinExistence type="predicted"/>
<accession>A0A2T4AJT6</accession>
<protein>
    <submittedName>
        <fullName evidence="1">Uncharacterized protein</fullName>
    </submittedName>
</protein>
<dbReference type="EMBL" id="KZ679677">
    <property type="protein sequence ID" value="PTB57331.1"/>
    <property type="molecule type" value="Genomic_DNA"/>
</dbReference>
<dbReference type="GeneID" id="36629303"/>
<dbReference type="RefSeq" id="XP_024777008.1">
    <property type="nucleotide sequence ID" value="XM_024920734.1"/>
</dbReference>
<gene>
    <name evidence="1" type="ORF">M431DRAFT_528311</name>
</gene>
<reference evidence="1 2" key="1">
    <citation type="submission" date="2016-07" db="EMBL/GenBank/DDBJ databases">
        <title>Multiple horizontal gene transfer events from other fungi enriched the ability of initially mycotrophic Trichoderma (Ascomycota) to feed on dead plant biomass.</title>
        <authorList>
            <consortium name="DOE Joint Genome Institute"/>
            <person name="Aerts A."/>
            <person name="Atanasova L."/>
            <person name="Chenthamara K."/>
            <person name="Zhang J."/>
            <person name="Grujic M."/>
            <person name="Henrissat B."/>
            <person name="Kuo A."/>
            <person name="Salamov A."/>
            <person name="Lipzen A."/>
            <person name="Labutti K."/>
            <person name="Barry K."/>
            <person name="Miao Y."/>
            <person name="Rahimi M.J."/>
            <person name="Shen Q."/>
            <person name="Grigoriev I.V."/>
            <person name="Kubicek C.P."/>
            <person name="Druzhinina I.S."/>
        </authorList>
    </citation>
    <scope>NUCLEOTIDE SEQUENCE [LARGE SCALE GENOMIC DNA]</scope>
    <source>
        <strain evidence="1 2">CBS 226.95</strain>
    </source>
</reference>
<organism evidence="1 2">
    <name type="scientific">Trichoderma harzianum CBS 226.95</name>
    <dbReference type="NCBI Taxonomy" id="983964"/>
    <lineage>
        <taxon>Eukaryota</taxon>
        <taxon>Fungi</taxon>
        <taxon>Dikarya</taxon>
        <taxon>Ascomycota</taxon>
        <taxon>Pezizomycotina</taxon>
        <taxon>Sordariomycetes</taxon>
        <taxon>Hypocreomycetidae</taxon>
        <taxon>Hypocreales</taxon>
        <taxon>Hypocreaceae</taxon>
        <taxon>Trichoderma</taxon>
    </lineage>
</organism>
<dbReference type="Proteomes" id="UP000241690">
    <property type="component" value="Unassembled WGS sequence"/>
</dbReference>
<keyword evidence="2" id="KW-1185">Reference proteome</keyword>